<name>A0A9D2HYH1_9LACT</name>
<comment type="caution">
    <text evidence="2">The sequence shown here is derived from an EMBL/GenBank/DDBJ whole genome shotgun (WGS) entry which is preliminary data.</text>
</comment>
<gene>
    <name evidence="2" type="ORF">H9948_02760</name>
</gene>
<accession>A0A9D2HYH1</accession>
<dbReference type="AlphaFoldDB" id="A0A9D2HYH1"/>
<sequence length="137" mass="14669">MKKQFSLLLLSLLFLTACTSPTASTTEASTVDSPNNSNVEEEKNVTYTGTIKTIADEMIYMESLIPEEGADVMSFEEVVLLMDEDMPLTDASGQAVHLSDLTEGQTLDVVLAENAPMTKSLPPQLAGIGIVSVTVIN</sequence>
<evidence type="ECO:0000313" key="3">
    <source>
        <dbReference type="Proteomes" id="UP000886856"/>
    </source>
</evidence>
<dbReference type="Proteomes" id="UP000886856">
    <property type="component" value="Unassembled WGS sequence"/>
</dbReference>
<reference evidence="2" key="1">
    <citation type="journal article" date="2021" name="PeerJ">
        <title>Extensive microbial diversity within the chicken gut microbiome revealed by metagenomics and culture.</title>
        <authorList>
            <person name="Gilroy R."/>
            <person name="Ravi A."/>
            <person name="Getino M."/>
            <person name="Pursley I."/>
            <person name="Horton D.L."/>
            <person name="Alikhan N.F."/>
            <person name="Baker D."/>
            <person name="Gharbi K."/>
            <person name="Hall N."/>
            <person name="Watson M."/>
            <person name="Adriaenssens E.M."/>
            <person name="Foster-Nyarko E."/>
            <person name="Jarju S."/>
            <person name="Secka A."/>
            <person name="Antonio M."/>
            <person name="Oren A."/>
            <person name="Chaudhuri R.R."/>
            <person name="La Ragione R."/>
            <person name="Hildebrand F."/>
            <person name="Pallen M.J."/>
        </authorList>
    </citation>
    <scope>NUCLEOTIDE SEQUENCE</scope>
    <source>
        <strain evidence="2">CHK171-505</strain>
    </source>
</reference>
<protein>
    <recommendedName>
        <fullName evidence="4">DUF3221 domain-containing protein</fullName>
    </recommendedName>
</protein>
<organism evidence="2 3">
    <name type="scientific">Candidatus Jeotgalibaca merdavium</name>
    <dbReference type="NCBI Taxonomy" id="2838627"/>
    <lineage>
        <taxon>Bacteria</taxon>
        <taxon>Bacillati</taxon>
        <taxon>Bacillota</taxon>
        <taxon>Bacilli</taxon>
        <taxon>Lactobacillales</taxon>
        <taxon>Carnobacteriaceae</taxon>
        <taxon>Jeotgalibaca</taxon>
    </lineage>
</organism>
<evidence type="ECO:0000313" key="2">
    <source>
        <dbReference type="EMBL" id="HJA89690.1"/>
    </source>
</evidence>
<evidence type="ECO:0008006" key="4">
    <source>
        <dbReference type="Google" id="ProtNLM"/>
    </source>
</evidence>
<keyword evidence="1" id="KW-0732">Signal</keyword>
<proteinExistence type="predicted"/>
<feature type="signal peptide" evidence="1">
    <location>
        <begin position="1"/>
        <end position="23"/>
    </location>
</feature>
<evidence type="ECO:0000256" key="1">
    <source>
        <dbReference type="SAM" id="SignalP"/>
    </source>
</evidence>
<reference evidence="2" key="2">
    <citation type="submission" date="2021-04" db="EMBL/GenBank/DDBJ databases">
        <authorList>
            <person name="Gilroy R."/>
        </authorList>
    </citation>
    <scope>NUCLEOTIDE SEQUENCE</scope>
    <source>
        <strain evidence="2">CHK171-505</strain>
    </source>
</reference>
<dbReference type="EMBL" id="DWYW01000052">
    <property type="protein sequence ID" value="HJA89690.1"/>
    <property type="molecule type" value="Genomic_DNA"/>
</dbReference>
<feature type="chain" id="PRO_5039071951" description="DUF3221 domain-containing protein" evidence="1">
    <location>
        <begin position="24"/>
        <end position="137"/>
    </location>
</feature>
<dbReference type="PROSITE" id="PS51257">
    <property type="entry name" value="PROKAR_LIPOPROTEIN"/>
    <property type="match status" value="1"/>
</dbReference>